<protein>
    <submittedName>
        <fullName evidence="2">Uncharacterized protein</fullName>
    </submittedName>
</protein>
<dbReference type="EMBL" id="JAWDGP010000252">
    <property type="protein sequence ID" value="KAK3802305.1"/>
    <property type="molecule type" value="Genomic_DNA"/>
</dbReference>
<evidence type="ECO:0000256" key="1">
    <source>
        <dbReference type="SAM" id="MobiDB-lite"/>
    </source>
</evidence>
<feature type="region of interest" description="Disordered" evidence="1">
    <location>
        <begin position="146"/>
        <end position="196"/>
    </location>
</feature>
<comment type="caution">
    <text evidence="2">The sequence shown here is derived from an EMBL/GenBank/DDBJ whole genome shotgun (WGS) entry which is preliminary data.</text>
</comment>
<sequence length="243" mass="26937">MAASNGNDTHLLVQQLDKARQKEPGLVGDFGLNNDGLVHYVFVQTSEMRDTSDKFSEHVWGSGFVRSLFGYNRLVTLLVCLHFDDKNMRSARKEKDPLAPIREDSRSHFISAVASGLAHAQLFRRQETQALPHYLKETISISIANLDQDKSRQTRKGLPQPSTTQSESKDGSKSKSNKMTKSPSAASLATTQDKKAATQMHNLPLEKGQKVTTTCSKCGGFVCGEHRHFVCSDCMNAHNRTSN</sequence>
<dbReference type="Proteomes" id="UP001283361">
    <property type="component" value="Unassembled WGS sequence"/>
</dbReference>
<keyword evidence="3" id="KW-1185">Reference proteome</keyword>
<proteinExistence type="predicted"/>
<accession>A0AAE1ED52</accession>
<dbReference type="AlphaFoldDB" id="A0AAE1ED52"/>
<organism evidence="2 3">
    <name type="scientific">Elysia crispata</name>
    <name type="common">lettuce slug</name>
    <dbReference type="NCBI Taxonomy" id="231223"/>
    <lineage>
        <taxon>Eukaryota</taxon>
        <taxon>Metazoa</taxon>
        <taxon>Spiralia</taxon>
        <taxon>Lophotrochozoa</taxon>
        <taxon>Mollusca</taxon>
        <taxon>Gastropoda</taxon>
        <taxon>Heterobranchia</taxon>
        <taxon>Euthyneura</taxon>
        <taxon>Panpulmonata</taxon>
        <taxon>Sacoglossa</taxon>
        <taxon>Placobranchoidea</taxon>
        <taxon>Plakobranchidae</taxon>
        <taxon>Elysia</taxon>
    </lineage>
</organism>
<gene>
    <name evidence="2" type="ORF">RRG08_066143</name>
</gene>
<evidence type="ECO:0000313" key="3">
    <source>
        <dbReference type="Proteomes" id="UP001283361"/>
    </source>
</evidence>
<evidence type="ECO:0000313" key="2">
    <source>
        <dbReference type="EMBL" id="KAK3802305.1"/>
    </source>
</evidence>
<name>A0AAE1ED52_9GAST</name>
<reference evidence="2" key="1">
    <citation type="journal article" date="2023" name="G3 (Bethesda)">
        <title>A reference genome for the long-term kleptoplast-retaining sea slug Elysia crispata morphotype clarki.</title>
        <authorList>
            <person name="Eastman K.E."/>
            <person name="Pendleton A.L."/>
            <person name="Shaikh M.A."/>
            <person name="Suttiyut T."/>
            <person name="Ogas R."/>
            <person name="Tomko P."/>
            <person name="Gavelis G."/>
            <person name="Widhalm J.R."/>
            <person name="Wisecaver J.H."/>
        </authorList>
    </citation>
    <scope>NUCLEOTIDE SEQUENCE</scope>
    <source>
        <strain evidence="2">ECLA1</strain>
    </source>
</reference>
<feature type="compositionally biased region" description="Polar residues" evidence="1">
    <location>
        <begin position="177"/>
        <end position="191"/>
    </location>
</feature>